<reference evidence="2 3" key="1">
    <citation type="journal article" date="2014" name="Genome Announc.">
        <title>Draft Genome Sequence of Lysobacter capsici AZ78, a Bacterium Antagonistic to Plant-Pathogenic Oomycetes.</title>
        <authorList>
            <person name="Puopolo G."/>
            <person name="Sonego P."/>
            <person name="Engelen K."/>
            <person name="Pertot I."/>
        </authorList>
    </citation>
    <scope>NUCLEOTIDE SEQUENCE [LARGE SCALE GENOMIC DNA]</scope>
    <source>
        <strain evidence="2 3">AZ78</strain>
    </source>
</reference>
<gene>
    <name evidence="2" type="ORF">AZ78_1967</name>
</gene>
<sequence length="44" mass="4904">MAADSSCRADRIRLSRAGQRPAHPHRRTTLPPAFGPHRLVSTRV</sequence>
<accession>A0A125MMT3</accession>
<feature type="region of interest" description="Disordered" evidence="1">
    <location>
        <begin position="1"/>
        <end position="44"/>
    </location>
</feature>
<name>A0A125MMT3_9GAMM</name>
<evidence type="ECO:0000313" key="2">
    <source>
        <dbReference type="EMBL" id="KWS04418.1"/>
    </source>
</evidence>
<evidence type="ECO:0000256" key="1">
    <source>
        <dbReference type="SAM" id="MobiDB-lite"/>
    </source>
</evidence>
<keyword evidence="3" id="KW-1185">Reference proteome</keyword>
<organism evidence="2 3">
    <name type="scientific">Lysobacter capsici AZ78</name>
    <dbReference type="NCBI Taxonomy" id="1444315"/>
    <lineage>
        <taxon>Bacteria</taxon>
        <taxon>Pseudomonadati</taxon>
        <taxon>Pseudomonadota</taxon>
        <taxon>Gammaproteobacteria</taxon>
        <taxon>Lysobacterales</taxon>
        <taxon>Lysobacteraceae</taxon>
        <taxon>Lysobacter</taxon>
    </lineage>
</organism>
<evidence type="ECO:0000313" key="3">
    <source>
        <dbReference type="Proteomes" id="UP000023435"/>
    </source>
</evidence>
<dbReference type="Proteomes" id="UP000023435">
    <property type="component" value="Unassembled WGS sequence"/>
</dbReference>
<protein>
    <submittedName>
        <fullName evidence="2">Uncharacterized protein</fullName>
    </submittedName>
</protein>
<proteinExistence type="predicted"/>
<dbReference type="EMBL" id="JAJA02000001">
    <property type="protein sequence ID" value="KWS04418.1"/>
    <property type="molecule type" value="Genomic_DNA"/>
</dbReference>
<comment type="caution">
    <text evidence="2">The sequence shown here is derived from an EMBL/GenBank/DDBJ whole genome shotgun (WGS) entry which is preliminary data.</text>
</comment>
<dbReference type="AlphaFoldDB" id="A0A125MMT3"/>